<protein>
    <recommendedName>
        <fullName evidence="1">Reverse transcriptase domain-containing protein</fullName>
    </recommendedName>
</protein>
<feature type="domain" description="Reverse transcriptase" evidence="1">
    <location>
        <begin position="1"/>
        <end position="128"/>
    </location>
</feature>
<evidence type="ECO:0000313" key="2">
    <source>
        <dbReference type="Ensembl" id="ENSMMOP00000003903.1"/>
    </source>
</evidence>
<keyword evidence="3" id="KW-1185">Reference proteome</keyword>
<reference evidence="2" key="1">
    <citation type="submission" date="2025-08" db="UniProtKB">
        <authorList>
            <consortium name="Ensembl"/>
        </authorList>
    </citation>
    <scope>IDENTIFICATION</scope>
</reference>
<name>A0A3Q3VRY6_MOLML</name>
<dbReference type="OMA" id="DENTKCH"/>
<dbReference type="AlphaFoldDB" id="A0A3Q3VRY6"/>
<organism evidence="2 3">
    <name type="scientific">Mola mola</name>
    <name type="common">Ocean sunfish</name>
    <name type="synonym">Tetraodon mola</name>
    <dbReference type="NCBI Taxonomy" id="94237"/>
    <lineage>
        <taxon>Eukaryota</taxon>
        <taxon>Metazoa</taxon>
        <taxon>Chordata</taxon>
        <taxon>Craniata</taxon>
        <taxon>Vertebrata</taxon>
        <taxon>Euteleostomi</taxon>
        <taxon>Actinopterygii</taxon>
        <taxon>Neopterygii</taxon>
        <taxon>Teleostei</taxon>
        <taxon>Neoteleostei</taxon>
        <taxon>Acanthomorphata</taxon>
        <taxon>Eupercaria</taxon>
        <taxon>Tetraodontiformes</taxon>
        <taxon>Molidae</taxon>
        <taxon>Mola</taxon>
    </lineage>
</organism>
<accession>A0A3Q3VRY6</accession>
<dbReference type="PROSITE" id="PS50878">
    <property type="entry name" value="RT_POL"/>
    <property type="match status" value="1"/>
</dbReference>
<dbReference type="PANTHER" id="PTHR31635">
    <property type="entry name" value="REVERSE TRANSCRIPTASE DOMAIN-CONTAINING PROTEIN-RELATED"/>
    <property type="match status" value="1"/>
</dbReference>
<dbReference type="Pfam" id="PF00078">
    <property type="entry name" value="RVT_1"/>
    <property type="match status" value="1"/>
</dbReference>
<proteinExistence type="predicted"/>
<dbReference type="Ensembl" id="ENSMMOT00000003973.1">
    <property type="protein sequence ID" value="ENSMMOP00000003903.1"/>
    <property type="gene ID" value="ENSMMOG00000003125.1"/>
</dbReference>
<evidence type="ECO:0000259" key="1">
    <source>
        <dbReference type="PROSITE" id="PS50878"/>
    </source>
</evidence>
<dbReference type="Proteomes" id="UP000261620">
    <property type="component" value="Unplaced"/>
</dbReference>
<dbReference type="InterPro" id="IPR043502">
    <property type="entry name" value="DNA/RNA_pol_sf"/>
</dbReference>
<reference evidence="2" key="2">
    <citation type="submission" date="2025-09" db="UniProtKB">
        <authorList>
            <consortium name="Ensembl"/>
        </authorList>
    </citation>
    <scope>IDENTIFICATION</scope>
</reference>
<dbReference type="SUPFAM" id="SSF56672">
    <property type="entry name" value="DNA/RNA polymerases"/>
    <property type="match status" value="1"/>
</dbReference>
<sequence>MRLRPRSPPFQLHRGTRQGCPLSPLVFALVLEPLAIAIRQNNIVGIKAGGKEHKLLLYADDILLLCRCPSTTIPHILSLIDSFSGGSSYKINCSKSKMPLSRLCPLSVRQGCQFSWQPSGLTYLGIKITLRLDNIMTINHLPLIQKIELMLQNWTELGLSLQGKIDILKMAIVPKIDYISNMLPLSNALLKHNEAVYNFLWAAKKPYINRTKLYAAIEDGGLGLPHMVWYHYAFCLKQLSKLYMTADQAPVWVGIDTLHTLTRSRPLLLKLVMSSLIMIQYSLSHRRHGEPHIRPWA</sequence>
<evidence type="ECO:0000313" key="3">
    <source>
        <dbReference type="Proteomes" id="UP000261620"/>
    </source>
</evidence>
<dbReference type="InterPro" id="IPR000477">
    <property type="entry name" value="RT_dom"/>
</dbReference>
<dbReference type="PANTHER" id="PTHR31635:SF196">
    <property type="entry name" value="REVERSE TRANSCRIPTASE DOMAIN-CONTAINING PROTEIN-RELATED"/>
    <property type="match status" value="1"/>
</dbReference>
<dbReference type="STRING" id="94237.ENSMMOP00000003903"/>